<feature type="transmembrane region" description="Helical" evidence="1">
    <location>
        <begin position="12"/>
        <end position="29"/>
    </location>
</feature>
<keyword evidence="1" id="KW-1133">Transmembrane helix</keyword>
<feature type="transmembrane region" description="Helical" evidence="1">
    <location>
        <begin position="108"/>
        <end position="129"/>
    </location>
</feature>
<dbReference type="PANTHER" id="PTHR35270">
    <property type="entry name" value="FUSELESS, ISOFORM A"/>
    <property type="match status" value="1"/>
</dbReference>
<evidence type="ECO:0000256" key="1">
    <source>
        <dbReference type="SAM" id="Phobius"/>
    </source>
</evidence>
<evidence type="ECO:0000313" key="3">
    <source>
        <dbReference type="Proteomes" id="UP001163046"/>
    </source>
</evidence>
<keyword evidence="3" id="KW-1185">Reference proteome</keyword>
<feature type="transmembrane region" description="Helical" evidence="1">
    <location>
        <begin position="292"/>
        <end position="311"/>
    </location>
</feature>
<feature type="transmembrane region" description="Helical" evidence="1">
    <location>
        <begin position="177"/>
        <end position="197"/>
    </location>
</feature>
<protein>
    <submittedName>
        <fullName evidence="2">Uncharacterized protein</fullName>
    </submittedName>
</protein>
<gene>
    <name evidence="2" type="ORF">OS493_026815</name>
</gene>
<feature type="transmembrane region" description="Helical" evidence="1">
    <location>
        <begin position="49"/>
        <end position="70"/>
    </location>
</feature>
<proteinExistence type="predicted"/>
<comment type="caution">
    <text evidence="2">The sequence shown here is derived from an EMBL/GenBank/DDBJ whole genome shotgun (WGS) entry which is preliminary data.</text>
</comment>
<dbReference type="PANTHER" id="PTHR35270:SF2">
    <property type="entry name" value="FUSELESS, ISOFORM A"/>
    <property type="match status" value="1"/>
</dbReference>
<feature type="transmembrane region" description="Helical" evidence="1">
    <location>
        <begin position="82"/>
        <end position="102"/>
    </location>
</feature>
<organism evidence="2 3">
    <name type="scientific">Desmophyllum pertusum</name>
    <dbReference type="NCBI Taxonomy" id="174260"/>
    <lineage>
        <taxon>Eukaryota</taxon>
        <taxon>Metazoa</taxon>
        <taxon>Cnidaria</taxon>
        <taxon>Anthozoa</taxon>
        <taxon>Hexacorallia</taxon>
        <taxon>Scleractinia</taxon>
        <taxon>Caryophylliina</taxon>
        <taxon>Caryophylliidae</taxon>
        <taxon>Desmophyllum</taxon>
    </lineage>
</organism>
<dbReference type="InterPro" id="IPR032751">
    <property type="entry name" value="Fuseless"/>
</dbReference>
<dbReference type="AlphaFoldDB" id="A0A9W9ZMH0"/>
<feature type="transmembrane region" description="Helical" evidence="1">
    <location>
        <begin position="260"/>
        <end position="280"/>
    </location>
</feature>
<accession>A0A9W9ZMH0</accession>
<keyword evidence="1" id="KW-0812">Transmembrane</keyword>
<dbReference type="Proteomes" id="UP001163046">
    <property type="component" value="Unassembled WGS sequence"/>
</dbReference>
<name>A0A9W9ZMH0_9CNID</name>
<feature type="transmembrane region" description="Helical" evidence="1">
    <location>
        <begin position="217"/>
        <end position="237"/>
    </location>
</feature>
<dbReference type="EMBL" id="MU825896">
    <property type="protein sequence ID" value="KAJ7383629.1"/>
    <property type="molecule type" value="Genomic_DNA"/>
</dbReference>
<reference evidence="2" key="1">
    <citation type="submission" date="2023-01" db="EMBL/GenBank/DDBJ databases">
        <title>Genome assembly of the deep-sea coral Lophelia pertusa.</title>
        <authorList>
            <person name="Herrera S."/>
            <person name="Cordes E."/>
        </authorList>
    </citation>
    <scope>NUCLEOTIDE SEQUENCE</scope>
    <source>
        <strain evidence="2">USNM1676648</strain>
        <tissue evidence="2">Polyp</tissue>
    </source>
</reference>
<dbReference type="OrthoDB" id="45313at2759"/>
<evidence type="ECO:0000313" key="2">
    <source>
        <dbReference type="EMBL" id="KAJ7383629.1"/>
    </source>
</evidence>
<dbReference type="Pfam" id="PF15993">
    <property type="entry name" value="Fuseless"/>
    <property type="match status" value="1"/>
</dbReference>
<sequence length="359" mass="40079">MSSYVLFCKRFLNLILVLFLITPVVVNYWRGTWYILDLFVFPDDGILSASTTFTASFGAMFLIMLVEDYLKEFLNERKASKGLYLVLFYPLAFMTVASWRGLWMLLDYYTTTSLTSACVSHVIGFLIVLSLKTTSTIIAIPGYCISERHVDLSKNILAGKQCLRNNTSACADVATRILNSFVTIFVIGAGVVCYWRGTWLIIVTTVKHPSRHPSDKLISSIPVIGLGYAILCMCYCLSECVSSIKLNPPYSLLMRALEQIFVYILGFGVVVSWVGIWHLMDLLMDSYLLPDNPVTSVLVCHFAGIVALYLLQASVNLIGSPLGCRVHGSETLEGFDMGSYIEKPVRIEPNKQEDTTTDP</sequence>
<keyword evidence="1" id="KW-0472">Membrane</keyword>